<name>M4BCS8_HYAAE</name>
<dbReference type="HOGENOM" id="CLU_1296536_0_0_1"/>
<evidence type="ECO:0000313" key="2">
    <source>
        <dbReference type="Proteomes" id="UP000011713"/>
    </source>
</evidence>
<evidence type="ECO:0000313" key="1">
    <source>
        <dbReference type="EnsemblProtists" id="HpaP804094"/>
    </source>
</evidence>
<dbReference type="EMBL" id="JH598136">
    <property type="status" value="NOT_ANNOTATED_CDS"/>
    <property type="molecule type" value="Genomic_DNA"/>
</dbReference>
<proteinExistence type="predicted"/>
<dbReference type="InParanoid" id="M4BCS8"/>
<protein>
    <submittedName>
        <fullName evidence="1">Uncharacterized protein</fullName>
    </submittedName>
</protein>
<sequence length="213" mass="23508">MCPIPASKATDVDTVNATAVIERSSIQNRGLLRDLVAVDVSFSFSASRCRLLTAGQKWQELRLASNVYTCAHPIPVFVCGQKHAIETDDIALGTFSAAVPRCRKDDVIVKRLIKGHIVTQTECETDVGTDMGSERLKEGDDQKDSVKLHGFGRLLSEVGGWTLILRLVYRSWLSLDGPIDYTHLHEPKGSVSCRMIMGDMSLPPRAKPYLLLL</sequence>
<organism evidence="1 2">
    <name type="scientific">Hyaloperonospora arabidopsidis (strain Emoy2)</name>
    <name type="common">Downy mildew agent</name>
    <name type="synonym">Peronospora arabidopsidis</name>
    <dbReference type="NCBI Taxonomy" id="559515"/>
    <lineage>
        <taxon>Eukaryota</taxon>
        <taxon>Sar</taxon>
        <taxon>Stramenopiles</taxon>
        <taxon>Oomycota</taxon>
        <taxon>Peronosporomycetes</taxon>
        <taxon>Peronosporales</taxon>
        <taxon>Peronosporaceae</taxon>
        <taxon>Hyaloperonospora</taxon>
    </lineage>
</organism>
<keyword evidence="2" id="KW-1185">Reference proteome</keyword>
<dbReference type="VEuPathDB" id="FungiDB:HpaG804094"/>
<dbReference type="EnsemblProtists" id="HpaT804094">
    <property type="protein sequence ID" value="HpaP804094"/>
    <property type="gene ID" value="HpaG804094"/>
</dbReference>
<dbReference type="AlphaFoldDB" id="M4BCS8"/>
<reference evidence="1" key="2">
    <citation type="submission" date="2015-06" db="UniProtKB">
        <authorList>
            <consortium name="EnsemblProtists"/>
        </authorList>
    </citation>
    <scope>IDENTIFICATION</scope>
    <source>
        <strain evidence="1">Emoy2</strain>
    </source>
</reference>
<dbReference type="Proteomes" id="UP000011713">
    <property type="component" value="Unassembled WGS sequence"/>
</dbReference>
<accession>M4BCS8</accession>
<reference evidence="2" key="1">
    <citation type="journal article" date="2010" name="Science">
        <title>Signatures of adaptation to obligate biotrophy in the Hyaloperonospora arabidopsidis genome.</title>
        <authorList>
            <person name="Baxter L."/>
            <person name="Tripathy S."/>
            <person name="Ishaque N."/>
            <person name="Boot N."/>
            <person name="Cabral A."/>
            <person name="Kemen E."/>
            <person name="Thines M."/>
            <person name="Ah-Fong A."/>
            <person name="Anderson R."/>
            <person name="Badejoko W."/>
            <person name="Bittner-Eddy P."/>
            <person name="Boore J.L."/>
            <person name="Chibucos M.C."/>
            <person name="Coates M."/>
            <person name="Dehal P."/>
            <person name="Delehaunty K."/>
            <person name="Dong S."/>
            <person name="Downton P."/>
            <person name="Dumas B."/>
            <person name="Fabro G."/>
            <person name="Fronick C."/>
            <person name="Fuerstenberg S.I."/>
            <person name="Fulton L."/>
            <person name="Gaulin E."/>
            <person name="Govers F."/>
            <person name="Hughes L."/>
            <person name="Humphray S."/>
            <person name="Jiang R.H."/>
            <person name="Judelson H."/>
            <person name="Kamoun S."/>
            <person name="Kyung K."/>
            <person name="Meijer H."/>
            <person name="Minx P."/>
            <person name="Morris P."/>
            <person name="Nelson J."/>
            <person name="Phuntumart V."/>
            <person name="Qutob D."/>
            <person name="Rehmany A."/>
            <person name="Rougon-Cardoso A."/>
            <person name="Ryden P."/>
            <person name="Torto-Alalibo T."/>
            <person name="Studholme D."/>
            <person name="Wang Y."/>
            <person name="Win J."/>
            <person name="Wood J."/>
            <person name="Clifton S.W."/>
            <person name="Rogers J."/>
            <person name="Van den Ackerveken G."/>
            <person name="Jones J.D."/>
            <person name="McDowell J.M."/>
            <person name="Beynon J."/>
            <person name="Tyler B.M."/>
        </authorList>
    </citation>
    <scope>NUCLEOTIDE SEQUENCE [LARGE SCALE GENOMIC DNA]</scope>
    <source>
        <strain evidence="2">Emoy2</strain>
    </source>
</reference>